<protein>
    <submittedName>
        <fullName evidence="5">Glycoside hydrolase/deacetylase beta/alpha-barrel</fullName>
    </submittedName>
</protein>
<keyword evidence="6" id="KW-1185">Reference proteome</keyword>
<dbReference type="GO" id="GO:0016810">
    <property type="term" value="F:hydrolase activity, acting on carbon-nitrogen (but not peptide) bonds"/>
    <property type="evidence" value="ECO:0007669"/>
    <property type="project" value="InterPro"/>
</dbReference>
<evidence type="ECO:0000259" key="4">
    <source>
        <dbReference type="PROSITE" id="PS51677"/>
    </source>
</evidence>
<evidence type="ECO:0000256" key="1">
    <source>
        <dbReference type="ARBA" id="ARBA00022723"/>
    </source>
</evidence>
<organism evidence="5 6">
    <name type="scientific">Akkermansia glycaniphila</name>
    <dbReference type="NCBI Taxonomy" id="1679444"/>
    <lineage>
        <taxon>Bacteria</taxon>
        <taxon>Pseudomonadati</taxon>
        <taxon>Verrucomicrobiota</taxon>
        <taxon>Verrucomicrobiia</taxon>
        <taxon>Verrucomicrobiales</taxon>
        <taxon>Akkermansiaceae</taxon>
        <taxon>Akkermansia</taxon>
    </lineage>
</organism>
<reference evidence="6" key="1">
    <citation type="submission" date="2016-09" db="EMBL/GenBank/DDBJ databases">
        <authorList>
            <person name="Koehorst J."/>
        </authorList>
    </citation>
    <scope>NUCLEOTIDE SEQUENCE [LARGE SCALE GENOMIC DNA]</scope>
</reference>
<dbReference type="Proteomes" id="UP000176204">
    <property type="component" value="Chromosome I"/>
</dbReference>
<dbReference type="KEGG" id="agl:PYTT_0264"/>
<dbReference type="CDD" id="cd10954">
    <property type="entry name" value="CE4_CtAXE_like"/>
    <property type="match status" value="1"/>
</dbReference>
<feature type="region of interest" description="Disordered" evidence="3">
    <location>
        <begin position="41"/>
        <end position="70"/>
    </location>
</feature>
<dbReference type="InterPro" id="IPR011330">
    <property type="entry name" value="Glyco_hydro/deAcase_b/a-brl"/>
</dbReference>
<dbReference type="InterPro" id="IPR002509">
    <property type="entry name" value="NODB_dom"/>
</dbReference>
<feature type="domain" description="NodB homology" evidence="4">
    <location>
        <begin position="86"/>
        <end position="266"/>
    </location>
</feature>
<keyword evidence="2 5" id="KW-0378">Hydrolase</keyword>
<dbReference type="SUPFAM" id="SSF88713">
    <property type="entry name" value="Glycoside hydrolase/deacetylase"/>
    <property type="match status" value="1"/>
</dbReference>
<keyword evidence="1" id="KW-0479">Metal-binding</keyword>
<dbReference type="GO" id="GO:0016020">
    <property type="term" value="C:membrane"/>
    <property type="evidence" value="ECO:0007669"/>
    <property type="project" value="TreeGrafter"/>
</dbReference>
<sequence length="335" mass="35583">MAALLLCVQVACQTKEKAAVSEDGEFTSVPAETVKPVVPAMPKQQNKKDDSAAQHIAAVRPRPSVTPSSARAGMGIRISRVPVAEKLVALTFDDGPHAQLTPRILDVLNKYNAKGTFFALGQNVKRNPGIVRRAVAEGHEVGIHTWSHPQLTKCSREKIDSEIGRTRQAIIDASGQVPAVMRPPYGALSKQQNQYIYSKYGTPAILWDVDTLDWNKKRASTQDVINTAINGANCGSIILVHDIHQRTADSIEEIVRGLQARGFRLVTVSQLMAAAGGKSVLPARSSFDGVLEPAPALPAVVPAVVPAAQPAPDAAMPAAEPVPAMEDVSGAAPVV</sequence>
<evidence type="ECO:0000313" key="5">
    <source>
        <dbReference type="EMBL" id="SEH72651.1"/>
    </source>
</evidence>
<dbReference type="Pfam" id="PF01522">
    <property type="entry name" value="Polysacc_deac_1"/>
    <property type="match status" value="1"/>
</dbReference>
<gene>
    <name evidence="5" type="ORF">PYTT_0264</name>
</gene>
<evidence type="ECO:0000256" key="3">
    <source>
        <dbReference type="SAM" id="MobiDB-lite"/>
    </source>
</evidence>
<dbReference type="PANTHER" id="PTHR10587:SF133">
    <property type="entry name" value="CHITIN DEACETYLASE 1-RELATED"/>
    <property type="match status" value="1"/>
</dbReference>
<dbReference type="STRING" id="1679444.PYTT_0264"/>
<dbReference type="GO" id="GO:0005975">
    <property type="term" value="P:carbohydrate metabolic process"/>
    <property type="evidence" value="ECO:0007669"/>
    <property type="project" value="InterPro"/>
</dbReference>
<name>A0A1H6KH86_9BACT</name>
<dbReference type="PROSITE" id="PS51677">
    <property type="entry name" value="NODB"/>
    <property type="match status" value="1"/>
</dbReference>
<accession>A0A1H6KH86</accession>
<evidence type="ECO:0000256" key="2">
    <source>
        <dbReference type="ARBA" id="ARBA00022801"/>
    </source>
</evidence>
<dbReference type="PANTHER" id="PTHR10587">
    <property type="entry name" value="GLYCOSYL TRANSFERASE-RELATED"/>
    <property type="match status" value="1"/>
</dbReference>
<dbReference type="InterPro" id="IPR050248">
    <property type="entry name" value="Polysacc_deacetylase_ArnD"/>
</dbReference>
<dbReference type="Gene3D" id="3.20.20.370">
    <property type="entry name" value="Glycoside hydrolase/deacetylase"/>
    <property type="match status" value="1"/>
</dbReference>
<evidence type="ECO:0000313" key="6">
    <source>
        <dbReference type="Proteomes" id="UP000176204"/>
    </source>
</evidence>
<dbReference type="EMBL" id="LT629973">
    <property type="protein sequence ID" value="SEH72651.1"/>
    <property type="molecule type" value="Genomic_DNA"/>
</dbReference>
<dbReference type="AlphaFoldDB" id="A0A1H6KH86"/>
<dbReference type="GO" id="GO:0046872">
    <property type="term" value="F:metal ion binding"/>
    <property type="evidence" value="ECO:0007669"/>
    <property type="project" value="UniProtKB-KW"/>
</dbReference>
<proteinExistence type="predicted"/>